<evidence type="ECO:0000313" key="2">
    <source>
        <dbReference type="Proteomes" id="UP000027178"/>
    </source>
</evidence>
<keyword evidence="2" id="KW-1185">Reference proteome</keyword>
<reference evidence="1 2" key="1">
    <citation type="submission" date="2014-05" db="EMBL/GenBank/DDBJ databases">
        <title>Draft Genome Sequence of Kitasatospora cheerisanensis KCTC 2395.</title>
        <authorList>
            <person name="Nam D.H."/>
        </authorList>
    </citation>
    <scope>NUCLEOTIDE SEQUENCE [LARGE SCALE GENOMIC DNA]</scope>
    <source>
        <strain evidence="1 2">KCTC 2395</strain>
    </source>
</reference>
<dbReference type="Proteomes" id="UP000027178">
    <property type="component" value="Unassembled WGS sequence"/>
</dbReference>
<proteinExistence type="predicted"/>
<accession>A0A066Z9A6</accession>
<dbReference type="HOGENOM" id="CLU_2752431_0_0_11"/>
<organism evidence="1 2">
    <name type="scientific">Kitasatospora cheerisanensis KCTC 2395</name>
    <dbReference type="NCBI Taxonomy" id="1348663"/>
    <lineage>
        <taxon>Bacteria</taxon>
        <taxon>Bacillati</taxon>
        <taxon>Actinomycetota</taxon>
        <taxon>Actinomycetes</taxon>
        <taxon>Kitasatosporales</taxon>
        <taxon>Streptomycetaceae</taxon>
        <taxon>Kitasatospora</taxon>
    </lineage>
</organism>
<gene>
    <name evidence="1" type="ORF">KCH_15320</name>
</gene>
<comment type="caution">
    <text evidence="1">The sequence shown here is derived from an EMBL/GenBank/DDBJ whole genome shotgun (WGS) entry which is preliminary data.</text>
</comment>
<protein>
    <submittedName>
        <fullName evidence="1">Uncharacterized protein</fullName>
    </submittedName>
</protein>
<dbReference type="PATRIC" id="fig|1348663.4.peg.1472"/>
<name>A0A066Z9A6_9ACTN</name>
<sequence>MYAKLRNAAAANPAQQVLDLVVVAGSAAPLPGTAPVINNQSPDFASLAAVTTAYNNLLAALRTRGVIAGS</sequence>
<dbReference type="EMBL" id="JNBY01000056">
    <property type="protein sequence ID" value="KDN86715.1"/>
    <property type="molecule type" value="Genomic_DNA"/>
</dbReference>
<dbReference type="AlphaFoldDB" id="A0A066Z9A6"/>
<evidence type="ECO:0000313" key="1">
    <source>
        <dbReference type="EMBL" id="KDN86715.1"/>
    </source>
</evidence>